<name>A0A095YTN8_9BURK</name>
<evidence type="ECO:0000313" key="3">
    <source>
        <dbReference type="Proteomes" id="UP000029629"/>
    </source>
</evidence>
<proteinExistence type="predicted"/>
<dbReference type="Proteomes" id="UP000029629">
    <property type="component" value="Unassembled WGS sequence"/>
</dbReference>
<dbReference type="AlphaFoldDB" id="A0A095YTN8"/>
<dbReference type="InterPro" id="IPR018683">
    <property type="entry name" value="DUF2169"/>
</dbReference>
<protein>
    <recommendedName>
        <fullName evidence="1">DUF2169 domain-containing protein</fullName>
    </recommendedName>
</protein>
<accession>A0A095YTN8</accession>
<feature type="domain" description="DUF2169" evidence="1">
    <location>
        <begin position="24"/>
        <end position="362"/>
    </location>
</feature>
<sequence length="391" mass="44182">MEFRNLTPFDSACYKMLDVDDQAFHVVAMKVVYSLQNGQCVIDESHYPSLCVQDEFTGEVNRSSIRYESDFAPYKPLCDVIVNAVAYVPGVEPVASFPVKVLMTDGSGHVLLDKTLVVQGEKTYRYHASKLEESELTPFLTLPIDYQYAFGGENKIYANSPYADALQDEDRLSEAALAEHPEENPPIAHTAFEDNIIGTGFAERWYVDAIKEGISFTAPRILDPEHPFTLDSFANQLKRKRNTPEYIPAGLGVVSRAAKTRRALAGTYDAEWLNHRHPYLPKDFDFAYWNGAPKDQQIPYPPNHMRIALTNLSGTCSWEIELPAHRAFVLLRMNNGAFIPVMLNIDTVIIEPEQNHVLLTHRIQLPTELDIRVIEARFEVNPEVPILTIKG</sequence>
<evidence type="ECO:0000313" key="2">
    <source>
        <dbReference type="EMBL" id="KGF25526.1"/>
    </source>
</evidence>
<gene>
    <name evidence="2" type="ORF">HMPREF2130_11105</name>
</gene>
<dbReference type="EMBL" id="JRNI01000093">
    <property type="protein sequence ID" value="KGF25526.1"/>
    <property type="molecule type" value="Genomic_DNA"/>
</dbReference>
<keyword evidence="3" id="KW-1185">Reference proteome</keyword>
<reference evidence="2 3" key="1">
    <citation type="submission" date="2014-07" db="EMBL/GenBank/DDBJ databases">
        <authorList>
            <person name="McCorrison J."/>
            <person name="Sanka R."/>
            <person name="Torralba M."/>
            <person name="Gillis M."/>
            <person name="Haft D.H."/>
            <person name="Methe B."/>
            <person name="Sutton G."/>
            <person name="Nelson K.E."/>
        </authorList>
    </citation>
    <scope>NUCLEOTIDE SEQUENCE [LARGE SCALE GENOMIC DNA]</scope>
    <source>
        <strain evidence="2 3">DNF00040</strain>
    </source>
</reference>
<dbReference type="Pfam" id="PF09937">
    <property type="entry name" value="DUF2169"/>
    <property type="match status" value="1"/>
</dbReference>
<dbReference type="eggNOG" id="COG5351">
    <property type="taxonomic scope" value="Bacteria"/>
</dbReference>
<comment type="caution">
    <text evidence="2">The sequence shown here is derived from an EMBL/GenBank/DDBJ whole genome shotgun (WGS) entry which is preliminary data.</text>
</comment>
<organism evidence="2 3">
    <name type="scientific">Oligella urethralis DNF00040</name>
    <dbReference type="NCBI Taxonomy" id="1401065"/>
    <lineage>
        <taxon>Bacteria</taxon>
        <taxon>Pseudomonadati</taxon>
        <taxon>Pseudomonadota</taxon>
        <taxon>Betaproteobacteria</taxon>
        <taxon>Burkholderiales</taxon>
        <taxon>Alcaligenaceae</taxon>
        <taxon>Oligella</taxon>
    </lineage>
</organism>
<evidence type="ECO:0000259" key="1">
    <source>
        <dbReference type="Pfam" id="PF09937"/>
    </source>
</evidence>